<protein>
    <submittedName>
        <fullName evidence="1">Uncharacterized protein</fullName>
    </submittedName>
</protein>
<dbReference type="Proteomes" id="UP001560573">
    <property type="component" value="Unassembled WGS sequence"/>
</dbReference>
<name>A0ABV3ZJW5_9BACT</name>
<dbReference type="RefSeq" id="WP_369331589.1">
    <property type="nucleotide sequence ID" value="NZ_JAULBC010000008.1"/>
</dbReference>
<accession>A0ABV3ZJW5</accession>
<evidence type="ECO:0000313" key="2">
    <source>
        <dbReference type="Proteomes" id="UP001560573"/>
    </source>
</evidence>
<evidence type="ECO:0000313" key="1">
    <source>
        <dbReference type="EMBL" id="MEX6690176.1"/>
    </source>
</evidence>
<proteinExistence type="predicted"/>
<sequence length="62" mass="7092">MKITLLLFTFLTFFASKNHCERLKDGVYLVKHTSKKGAVNYRLTISGEICTIQINDTITLEI</sequence>
<comment type="caution">
    <text evidence="1">The sequence shown here is derived from an EMBL/GenBank/DDBJ whole genome shotgun (WGS) entry which is preliminary data.</text>
</comment>
<organism evidence="1 2">
    <name type="scientific">Danxiaibacter flavus</name>
    <dbReference type="NCBI Taxonomy" id="3049108"/>
    <lineage>
        <taxon>Bacteria</taxon>
        <taxon>Pseudomonadati</taxon>
        <taxon>Bacteroidota</taxon>
        <taxon>Chitinophagia</taxon>
        <taxon>Chitinophagales</taxon>
        <taxon>Chitinophagaceae</taxon>
        <taxon>Danxiaibacter</taxon>
    </lineage>
</organism>
<gene>
    <name evidence="1" type="ORF">QTN47_21885</name>
</gene>
<reference evidence="1 2" key="1">
    <citation type="submission" date="2023-07" db="EMBL/GenBank/DDBJ databases">
        <authorList>
            <person name="Lian W.-H."/>
        </authorList>
    </citation>
    <scope>NUCLEOTIDE SEQUENCE [LARGE SCALE GENOMIC DNA]</scope>
    <source>
        <strain evidence="1 2">SYSU DXS3180</strain>
    </source>
</reference>
<dbReference type="EMBL" id="JAULBC010000008">
    <property type="protein sequence ID" value="MEX6690176.1"/>
    <property type="molecule type" value="Genomic_DNA"/>
</dbReference>
<keyword evidence="2" id="KW-1185">Reference proteome</keyword>